<evidence type="ECO:0000313" key="2">
    <source>
        <dbReference type="EMBL" id="CAE7276431.1"/>
    </source>
</evidence>
<dbReference type="SUPFAM" id="SSF50985">
    <property type="entry name" value="RCC1/BLIP-II"/>
    <property type="match status" value="1"/>
</dbReference>
<protein>
    <submittedName>
        <fullName evidence="2">UVR8 protein</fullName>
    </submittedName>
</protein>
<keyword evidence="3" id="KW-1185">Reference proteome</keyword>
<dbReference type="Gene3D" id="2.130.10.30">
    <property type="entry name" value="Regulator of chromosome condensation 1/beta-lactamase-inhibitor protein II"/>
    <property type="match status" value="2"/>
</dbReference>
<dbReference type="PANTHER" id="PTHR45982">
    <property type="entry name" value="REGULATOR OF CHROMOSOME CONDENSATION"/>
    <property type="match status" value="1"/>
</dbReference>
<feature type="repeat" description="RCC1" evidence="1">
    <location>
        <begin position="67"/>
        <end position="105"/>
    </location>
</feature>
<dbReference type="GO" id="GO:0005085">
    <property type="term" value="F:guanyl-nucleotide exchange factor activity"/>
    <property type="evidence" value="ECO:0007669"/>
    <property type="project" value="TreeGrafter"/>
</dbReference>
<organism evidence="2 3">
    <name type="scientific">Symbiodinium necroappetens</name>
    <dbReference type="NCBI Taxonomy" id="1628268"/>
    <lineage>
        <taxon>Eukaryota</taxon>
        <taxon>Sar</taxon>
        <taxon>Alveolata</taxon>
        <taxon>Dinophyceae</taxon>
        <taxon>Suessiales</taxon>
        <taxon>Symbiodiniaceae</taxon>
        <taxon>Symbiodinium</taxon>
    </lineage>
</organism>
<gene>
    <name evidence="2" type="primary">UVR8</name>
    <name evidence="2" type="ORF">SNEC2469_LOCUS6713</name>
</gene>
<reference evidence="2" key="1">
    <citation type="submission" date="2021-02" db="EMBL/GenBank/DDBJ databases">
        <authorList>
            <person name="Dougan E. K."/>
            <person name="Rhodes N."/>
            <person name="Thang M."/>
            <person name="Chan C."/>
        </authorList>
    </citation>
    <scope>NUCLEOTIDE SEQUENCE</scope>
</reference>
<dbReference type="Pfam" id="PF13540">
    <property type="entry name" value="RCC1_2"/>
    <property type="match status" value="7"/>
</dbReference>
<evidence type="ECO:0000313" key="3">
    <source>
        <dbReference type="Proteomes" id="UP000601435"/>
    </source>
</evidence>
<accession>A0A812N5E7</accession>
<dbReference type="OrthoDB" id="5370059at2759"/>
<dbReference type="AlphaFoldDB" id="A0A812N5E7"/>
<proteinExistence type="predicted"/>
<dbReference type="InterPro" id="IPR009091">
    <property type="entry name" value="RCC1/BLIP-II"/>
</dbReference>
<name>A0A812N5E7_9DINO</name>
<dbReference type="PANTHER" id="PTHR45982:SF1">
    <property type="entry name" value="REGULATOR OF CHROMOSOME CONDENSATION"/>
    <property type="match status" value="1"/>
</dbReference>
<dbReference type="InterPro" id="IPR051553">
    <property type="entry name" value="Ran_GTPase-activating"/>
</dbReference>
<dbReference type="Proteomes" id="UP000601435">
    <property type="component" value="Unassembled WGS sequence"/>
</dbReference>
<feature type="repeat" description="RCC1" evidence="1">
    <location>
        <begin position="223"/>
        <end position="261"/>
    </location>
</feature>
<dbReference type="EMBL" id="CAJNJA010011653">
    <property type="protein sequence ID" value="CAE7276431.1"/>
    <property type="molecule type" value="Genomic_DNA"/>
</dbReference>
<sequence length="648" mass="68687">MQSIRSSLLAENQASAGDSHTCAVKSDGQLVCFGWNQFGQCDVPEDIGETLLVSAGHSHTCAITADGRLVCFGWNEYGQCDVPRNLGPVLTVSAGRSHTCAITAEGQLVCFGYNSDGQCAVPADLGPVVAVSAGESYTCTVKADGQLVCFGSNEYGACDVPADLGPVVAVSAGPTHSCAVCADRQLVCFGSNEYGACEVPSDLGPVLAASAGRFRTCAVKADGKLISFGNNNQGKCDVPADLGRAVLTSAGGYHTCAVMADGQLTCFGANPDGRCDVPEDLGYESEFPTTPVMIQVAKDLKEILEIARGFCASSAAYAGKDCMGYADRNQIFVFWRAAATPTISSIEAGSPLLSGVSFFEFHVRYDKGGSEMDFGIFQLGDYPVAEFDYFGDEFQAWCLVPAAKGDGELPRAVASAYGGSADFSQLCIPDPRKVTLTSHGYRSIAEQEKPERMQVFIDRLVAHFGGKVTNSHDRDEFARGFTFQEGRREGSLRFASLVVALQEQPGWASWNNDVSCVADRDSHAPAVGSAVGDACRNMKEFRCLEIPEACKSNIWDVADYDVPVASVPPAAQARVSGDGEIVDKPTTLHQDRGEFRLRDLAMYACSGLGGYSASSAMTGNAGTYSLPPARSEGLRSEGFNYCPGQTLK</sequence>
<feature type="repeat" description="RCC1" evidence="1">
    <location>
        <begin position="28"/>
        <end position="66"/>
    </location>
</feature>
<evidence type="ECO:0000256" key="1">
    <source>
        <dbReference type="PROSITE-ProRule" id="PRU00235"/>
    </source>
</evidence>
<feature type="repeat" description="RCC1" evidence="1">
    <location>
        <begin position="145"/>
        <end position="183"/>
    </location>
</feature>
<feature type="non-terminal residue" evidence="2">
    <location>
        <position position="1"/>
    </location>
</feature>
<dbReference type="InterPro" id="IPR000408">
    <property type="entry name" value="Reg_chr_condens"/>
</dbReference>
<dbReference type="GO" id="GO:0005737">
    <property type="term" value="C:cytoplasm"/>
    <property type="evidence" value="ECO:0007669"/>
    <property type="project" value="TreeGrafter"/>
</dbReference>
<dbReference type="PROSITE" id="PS50012">
    <property type="entry name" value="RCC1_3"/>
    <property type="match status" value="4"/>
</dbReference>
<comment type="caution">
    <text evidence="2">The sequence shown here is derived from an EMBL/GenBank/DDBJ whole genome shotgun (WGS) entry which is preliminary data.</text>
</comment>